<dbReference type="OrthoDB" id="9779418at2"/>
<dbReference type="InterPro" id="IPR017850">
    <property type="entry name" value="Alkaline_phosphatase_core_sf"/>
</dbReference>
<evidence type="ECO:0000313" key="1">
    <source>
        <dbReference type="EMBL" id="PJZ04001.1"/>
    </source>
</evidence>
<evidence type="ECO:0000313" key="2">
    <source>
        <dbReference type="Proteomes" id="UP000232062"/>
    </source>
</evidence>
<dbReference type="Pfam" id="PF01663">
    <property type="entry name" value="Phosphodiest"/>
    <property type="match status" value="1"/>
</dbReference>
<proteinExistence type="predicted"/>
<protein>
    <recommendedName>
        <fullName evidence="3">Nucleotide pyrophosphatase</fullName>
    </recommendedName>
</protein>
<dbReference type="STRING" id="1076549.HA45_13260"/>
<dbReference type="InterPro" id="IPR002591">
    <property type="entry name" value="Phosphodiest/P_Trfase"/>
</dbReference>
<comment type="caution">
    <text evidence="1">The sequence shown here is derived from an EMBL/GenBank/DDBJ whole genome shotgun (WGS) entry which is preliminary data.</text>
</comment>
<keyword evidence="2" id="KW-1185">Reference proteome</keyword>
<evidence type="ECO:0008006" key="3">
    <source>
        <dbReference type="Google" id="ProtNLM"/>
    </source>
</evidence>
<dbReference type="Gene3D" id="3.40.720.10">
    <property type="entry name" value="Alkaline Phosphatase, subunit A"/>
    <property type="match status" value="2"/>
</dbReference>
<organism evidence="1 2">
    <name type="scientific">Pantoea rodasii</name>
    <dbReference type="NCBI Taxonomy" id="1076549"/>
    <lineage>
        <taxon>Bacteria</taxon>
        <taxon>Pseudomonadati</taxon>
        <taxon>Pseudomonadota</taxon>
        <taxon>Gammaproteobacteria</taxon>
        <taxon>Enterobacterales</taxon>
        <taxon>Erwiniaceae</taxon>
        <taxon>Pantoea</taxon>
    </lineage>
</organism>
<sequence length="592" mass="65718">MLMSRKVIVFGVDGLMMPLIKKFVAEGALPHIKRMLDGGAAGELLPNISAWGDVNWVAFLSGQSPGTSWLGQSQPTAYKDSGNLLEKLEQQGLRAALVHFPESISAPAPHFTLAPYWASAAPCPFTFATPAIFTTRYGERNAPRDPPQQTLGWPPSSPLAYHEKGLWQPIENHQLHIQSARTDAIPLSLQHSAGQLYIHYQQRAVELKRDEWSDWLPLGDVAEGGAVRFWLAAWQPETSLIEVIQSEITYPQRLGSDALVTQALIDNFGPFFSQWAIKASPKEAYRASTLQDAEHQSLWMANSALHLTHDHGYALWIGVHHLVDESHHLCLGQYDPQSPFFRADEADAYVAVMRECYQVLDRSIGHILDHMDEQTTLLLASDHGDVPNEYMCDINRYLAQLGLVTYDAADKPLPQQSQVYLKDARGGLEIFINLKGRESQGVVAPAEFEQVRNKVIDALNRWQIDQRAAVAWVLRKEDAASIGYWGDEAGDVLFTYNTGFVWGTSREGSAICPVSAPGANHGPQKPSAETEHSANYGVLLAYGAGIRQNYYRDRQRFGPYRMIDPAATIATLLGVATERLDGTVMHDFLAPL</sequence>
<dbReference type="Proteomes" id="UP000232062">
    <property type="component" value="Unassembled WGS sequence"/>
</dbReference>
<dbReference type="SUPFAM" id="SSF53649">
    <property type="entry name" value="Alkaline phosphatase-like"/>
    <property type="match status" value="1"/>
</dbReference>
<reference evidence="1 2" key="1">
    <citation type="submission" date="2017-11" db="EMBL/GenBank/DDBJ databases">
        <title>The genome sequence of Pantoea rodasii DSM 26611.</title>
        <authorList>
            <person name="Gao J."/>
            <person name="Mao X."/>
            <person name="Sun J."/>
        </authorList>
    </citation>
    <scope>NUCLEOTIDE SEQUENCE [LARGE SCALE GENOMIC DNA]</scope>
    <source>
        <strain evidence="1 2">DSM 26611</strain>
    </source>
</reference>
<gene>
    <name evidence="1" type="ORF">PRCB_19090</name>
</gene>
<name>A0A2M9W900_9GAMM</name>
<dbReference type="EMBL" id="PIQI01000026">
    <property type="protein sequence ID" value="PJZ04001.1"/>
    <property type="molecule type" value="Genomic_DNA"/>
</dbReference>
<accession>A0A2M9W900</accession>
<dbReference type="AlphaFoldDB" id="A0A2M9W900"/>